<dbReference type="InterPro" id="IPR042106">
    <property type="entry name" value="Nuo/plastoQ_OxRdtase_6_NuoJ"/>
</dbReference>
<dbReference type="OrthoDB" id="214784at2157"/>
<name>A0A4D6HFA4_9EURY</name>
<dbReference type="AlphaFoldDB" id="A0A4D6HFA4"/>
<keyword evidence="1" id="KW-0812">Transmembrane</keyword>
<dbReference type="Proteomes" id="UP000296706">
    <property type="component" value="Chromosome"/>
</dbReference>
<keyword evidence="1" id="KW-0472">Membrane</keyword>
<dbReference type="STRING" id="1457250.GCA_000755225_01587"/>
<gene>
    <name evidence="2" type="ORF">DV733_13625</name>
</gene>
<evidence type="ECO:0000256" key="1">
    <source>
        <dbReference type="SAM" id="Phobius"/>
    </source>
</evidence>
<dbReference type="RefSeq" id="WP_049992531.1">
    <property type="nucleotide sequence ID" value="NZ_CP031310.1"/>
</dbReference>
<proteinExistence type="predicted"/>
<feature type="transmembrane region" description="Helical" evidence="1">
    <location>
        <begin position="12"/>
        <end position="32"/>
    </location>
</feature>
<sequence length="107" mass="11318">MRRPRLAEDLNPVAGLAAVALFGVLAAVFLSAEFAFQNPGFSADAAITEGIGYALFDLVGQSDLATEGFLFAFITIAIVLDAALDGAIMLARRDDEEQTLPDGGERR</sequence>
<feature type="transmembrane region" description="Helical" evidence="1">
    <location>
        <begin position="69"/>
        <end position="91"/>
    </location>
</feature>
<dbReference type="Gene3D" id="1.20.120.1200">
    <property type="entry name" value="NADH-ubiquinone/plastoquinone oxidoreductase chain 6, subunit NuoJ"/>
    <property type="match status" value="1"/>
</dbReference>
<evidence type="ECO:0000313" key="3">
    <source>
        <dbReference type="Proteomes" id="UP000296706"/>
    </source>
</evidence>
<protein>
    <recommendedName>
        <fullName evidence="4">Proton-conducting membrane transporter</fullName>
    </recommendedName>
</protein>
<dbReference type="KEGG" id="hsn:DV733_13625"/>
<keyword evidence="3" id="KW-1185">Reference proteome</keyword>
<accession>A0A4D6HFA4</accession>
<evidence type="ECO:0008006" key="4">
    <source>
        <dbReference type="Google" id="ProtNLM"/>
    </source>
</evidence>
<keyword evidence="1" id="KW-1133">Transmembrane helix</keyword>
<reference evidence="2 3" key="1">
    <citation type="journal article" date="2019" name="Nat. Commun.">
        <title>A new type of DNA phosphorothioation-based antiviral system in archaea.</title>
        <authorList>
            <person name="Xiong L."/>
            <person name="Liu S."/>
            <person name="Chen S."/>
            <person name="Xiao Y."/>
            <person name="Zhu B."/>
            <person name="Gao Y."/>
            <person name="Zhang Y."/>
            <person name="Chen B."/>
            <person name="Luo J."/>
            <person name="Deng Z."/>
            <person name="Chen X."/>
            <person name="Wang L."/>
            <person name="Chen S."/>
        </authorList>
    </citation>
    <scope>NUCLEOTIDE SEQUENCE [LARGE SCALE GENOMIC DNA]</scope>
    <source>
        <strain evidence="2 3">CBA1105</strain>
    </source>
</reference>
<evidence type="ECO:0000313" key="2">
    <source>
        <dbReference type="EMBL" id="QCC52205.1"/>
    </source>
</evidence>
<organism evidence="2 3">
    <name type="scientific">Halapricum salinum</name>
    <dbReference type="NCBI Taxonomy" id="1457250"/>
    <lineage>
        <taxon>Archaea</taxon>
        <taxon>Methanobacteriati</taxon>
        <taxon>Methanobacteriota</taxon>
        <taxon>Stenosarchaea group</taxon>
        <taxon>Halobacteria</taxon>
        <taxon>Halobacteriales</taxon>
        <taxon>Haloarculaceae</taxon>
        <taxon>Halapricum</taxon>
    </lineage>
</organism>
<dbReference type="GeneID" id="39848920"/>
<dbReference type="EMBL" id="CP031310">
    <property type="protein sequence ID" value="QCC52205.1"/>
    <property type="molecule type" value="Genomic_DNA"/>
</dbReference>